<feature type="transmembrane region" description="Helical" evidence="5">
    <location>
        <begin position="228"/>
        <end position="246"/>
    </location>
</feature>
<feature type="transmembrane region" description="Helical" evidence="5">
    <location>
        <begin position="171"/>
        <end position="191"/>
    </location>
</feature>
<dbReference type="CDD" id="cd09322">
    <property type="entry name" value="TDT_TehA_like"/>
    <property type="match status" value="1"/>
</dbReference>
<evidence type="ECO:0000256" key="3">
    <source>
        <dbReference type="ARBA" id="ARBA00022989"/>
    </source>
</evidence>
<feature type="transmembrane region" description="Helical" evidence="5">
    <location>
        <begin position="203"/>
        <end position="222"/>
    </location>
</feature>
<dbReference type="RefSeq" id="WP_263720807.1">
    <property type="nucleotide sequence ID" value="NZ_JAOWLA010000004.1"/>
</dbReference>
<gene>
    <name evidence="6" type="ORF">OE647_06080</name>
</gene>
<feature type="transmembrane region" description="Helical" evidence="5">
    <location>
        <begin position="148"/>
        <end position="165"/>
    </location>
</feature>
<dbReference type="Pfam" id="PF03595">
    <property type="entry name" value="SLAC1"/>
    <property type="match status" value="1"/>
</dbReference>
<feature type="transmembrane region" description="Helical" evidence="5">
    <location>
        <begin position="20"/>
        <end position="35"/>
    </location>
</feature>
<comment type="subcellular location">
    <subcellularLocation>
        <location evidence="1">Membrane</location>
        <topology evidence="1">Multi-pass membrane protein</topology>
    </subcellularLocation>
</comment>
<dbReference type="Proteomes" id="UP001652503">
    <property type="component" value="Unassembled WGS sequence"/>
</dbReference>
<evidence type="ECO:0000256" key="1">
    <source>
        <dbReference type="ARBA" id="ARBA00004141"/>
    </source>
</evidence>
<feature type="transmembrane region" description="Helical" evidence="5">
    <location>
        <begin position="115"/>
        <end position="136"/>
    </location>
</feature>
<evidence type="ECO:0000256" key="2">
    <source>
        <dbReference type="ARBA" id="ARBA00022692"/>
    </source>
</evidence>
<evidence type="ECO:0000313" key="6">
    <source>
        <dbReference type="EMBL" id="MCV2864308.1"/>
    </source>
</evidence>
<evidence type="ECO:0000256" key="4">
    <source>
        <dbReference type="ARBA" id="ARBA00023136"/>
    </source>
</evidence>
<feature type="transmembrane region" description="Helical" evidence="5">
    <location>
        <begin position="89"/>
        <end position="109"/>
    </location>
</feature>
<dbReference type="Gene3D" id="1.50.10.150">
    <property type="entry name" value="Voltage-dependent anion channel"/>
    <property type="match status" value="1"/>
</dbReference>
<keyword evidence="4 5" id="KW-0472">Membrane</keyword>
<dbReference type="InterPro" id="IPR038665">
    <property type="entry name" value="Voltage-dep_anion_channel_sf"/>
</dbReference>
<dbReference type="PANTHER" id="PTHR37955">
    <property type="entry name" value="TELLURITE RESISTANCE PROTEIN TEHA"/>
    <property type="match status" value="1"/>
</dbReference>
<dbReference type="PANTHER" id="PTHR37955:SF1">
    <property type="entry name" value="DEP DOMAIN-CONTAINING PROTEIN"/>
    <property type="match status" value="1"/>
</dbReference>
<feature type="transmembrane region" description="Helical" evidence="5">
    <location>
        <begin position="283"/>
        <end position="304"/>
    </location>
</feature>
<accession>A0ABT2YZJ1</accession>
<keyword evidence="3 5" id="KW-1133">Transmembrane helix</keyword>
<proteinExistence type="predicted"/>
<feature type="transmembrane region" description="Helical" evidence="5">
    <location>
        <begin position="47"/>
        <end position="69"/>
    </location>
</feature>
<keyword evidence="7" id="KW-1185">Reference proteome</keyword>
<dbReference type="InterPro" id="IPR004695">
    <property type="entry name" value="SLAC1/Mae1/Ssu1/TehA"/>
</dbReference>
<evidence type="ECO:0000313" key="7">
    <source>
        <dbReference type="Proteomes" id="UP001652503"/>
    </source>
</evidence>
<organism evidence="6 7">
    <name type="scientific">Albidovulum sediminicola</name>
    <dbReference type="NCBI Taxonomy" id="2984331"/>
    <lineage>
        <taxon>Bacteria</taxon>
        <taxon>Pseudomonadati</taxon>
        <taxon>Pseudomonadota</taxon>
        <taxon>Alphaproteobacteria</taxon>
        <taxon>Rhodobacterales</taxon>
        <taxon>Paracoccaceae</taxon>
        <taxon>Albidovulum</taxon>
    </lineage>
</organism>
<keyword evidence="2 5" id="KW-0812">Transmembrane</keyword>
<protein>
    <submittedName>
        <fullName evidence="6">Tellurium resistance protein</fullName>
    </submittedName>
</protein>
<comment type="caution">
    <text evidence="6">The sequence shown here is derived from an EMBL/GenBank/DDBJ whole genome shotgun (WGS) entry which is preliminary data.</text>
</comment>
<sequence length="321" mass="34330">MAFHPPKPVPPGLWRRTPPAVFPSILGLFGLGLAWRRGSLLLDWPSVIGEIVLGAVTGLFAFAMLAYVVKLARRPAVLAEDLTILPGRAGLAAQCLSVYLAAAALWPYVPGVARAVLYAGLLWHGVVVVVMIARFVRGPKEQRRVTPVWHLSFVGFIVAALAAQPMRLAELAEVIFVTTFFLALVIWGASLEQFRREGVPAPLRPLLAIHLSPAALFGLVALGFDLKSLAMGFAGFSAAILILLVIRVRWLTASGFTPFWGAFTFPLAATASLWLALGGIWAVPGVIALAATSAIVPLIGWRVLRLWARGQLATITNAAVA</sequence>
<feature type="transmembrane region" description="Helical" evidence="5">
    <location>
        <begin position="258"/>
        <end position="277"/>
    </location>
</feature>
<dbReference type="EMBL" id="JAOWLA010000004">
    <property type="protein sequence ID" value="MCV2864308.1"/>
    <property type="molecule type" value="Genomic_DNA"/>
</dbReference>
<dbReference type="InterPro" id="IPR052951">
    <property type="entry name" value="Tellurite_res_ion_channel"/>
</dbReference>
<name>A0ABT2YZJ1_9RHOB</name>
<evidence type="ECO:0000256" key="5">
    <source>
        <dbReference type="SAM" id="Phobius"/>
    </source>
</evidence>
<reference evidence="6 7" key="1">
    <citation type="submission" date="2022-10" db="EMBL/GenBank/DDBJ databases">
        <title>Defluviimonas sp. nov., isolated from ocean surface water.</title>
        <authorList>
            <person name="He W."/>
            <person name="Wang L."/>
            <person name="Zhang D.-F."/>
        </authorList>
    </citation>
    <scope>NUCLEOTIDE SEQUENCE [LARGE SCALE GENOMIC DNA]</scope>
    <source>
        <strain evidence="6 7">WL0075</strain>
    </source>
</reference>